<dbReference type="RefSeq" id="WP_284229333.1">
    <property type="nucleotide sequence ID" value="NZ_BSUL01000001.1"/>
</dbReference>
<comment type="caution">
    <text evidence="2">The sequence shown here is derived from an EMBL/GenBank/DDBJ whole genome shotgun (WGS) entry which is preliminary data.</text>
</comment>
<dbReference type="AlphaFoldDB" id="A0AA37XAU0"/>
<dbReference type="InterPro" id="IPR052777">
    <property type="entry name" value="Acetyltransferase_Enz"/>
</dbReference>
<dbReference type="InterPro" id="IPR016181">
    <property type="entry name" value="Acyl_CoA_acyltransferase"/>
</dbReference>
<dbReference type="EMBL" id="BSUL01000001">
    <property type="protein sequence ID" value="GMA27062.1"/>
    <property type="molecule type" value="Genomic_DNA"/>
</dbReference>
<keyword evidence="3" id="KW-1185">Reference proteome</keyword>
<sequence length="165" mass="17948">MPTYRALPVDHPLSARLLTEYFTSRELGFTSGTYTTVRPARATFEPPAGVFLVVQDDEDAVGCGGVRRIAPGPDGAVRYEVKHLWLQERTRGRGLGKALLLELERRAAELGAEEMVLDTNASLAAAAGLYAGAGYVGVEPYNDNPNANRWFRKVIDRSPIGRASS</sequence>
<dbReference type="Proteomes" id="UP001157160">
    <property type="component" value="Unassembled WGS sequence"/>
</dbReference>
<gene>
    <name evidence="2" type="ORF">GCM10025874_03150</name>
</gene>
<dbReference type="PANTHER" id="PTHR43305">
    <property type="entry name" value="FAMILY N-ACETYLTRANSFERASE, PUTATIVE (AFU_ORTHOLOGUE AFUA_2G01380)-RELATED"/>
    <property type="match status" value="1"/>
</dbReference>
<dbReference type="InterPro" id="IPR000182">
    <property type="entry name" value="GNAT_dom"/>
</dbReference>
<dbReference type="GO" id="GO:0016747">
    <property type="term" value="F:acyltransferase activity, transferring groups other than amino-acyl groups"/>
    <property type="evidence" value="ECO:0007669"/>
    <property type="project" value="InterPro"/>
</dbReference>
<accession>A0AA37XAU0</accession>
<name>A0AA37XAU0_9MICO</name>
<proteinExistence type="predicted"/>
<evidence type="ECO:0000259" key="1">
    <source>
        <dbReference type="PROSITE" id="PS51186"/>
    </source>
</evidence>
<evidence type="ECO:0000313" key="2">
    <source>
        <dbReference type="EMBL" id="GMA27062.1"/>
    </source>
</evidence>
<evidence type="ECO:0000313" key="3">
    <source>
        <dbReference type="Proteomes" id="UP001157160"/>
    </source>
</evidence>
<dbReference type="PANTHER" id="PTHR43305:SF1">
    <property type="entry name" value="FAMILY N-ACETYLTRANSFERASE, PUTATIVE (AFU_ORTHOLOGUE AFUA_2G01380)-RELATED"/>
    <property type="match status" value="1"/>
</dbReference>
<reference evidence="2 3" key="1">
    <citation type="journal article" date="2014" name="Int. J. Syst. Evol. Microbiol.">
        <title>Complete genome sequence of Corynebacterium casei LMG S-19264T (=DSM 44701T), isolated from a smear-ripened cheese.</title>
        <authorList>
            <consortium name="US DOE Joint Genome Institute (JGI-PGF)"/>
            <person name="Walter F."/>
            <person name="Albersmeier A."/>
            <person name="Kalinowski J."/>
            <person name="Ruckert C."/>
        </authorList>
    </citation>
    <scope>NUCLEOTIDE SEQUENCE [LARGE SCALE GENOMIC DNA]</scope>
    <source>
        <strain evidence="2 3">NBRC 112289</strain>
    </source>
</reference>
<dbReference type="SUPFAM" id="SSF55729">
    <property type="entry name" value="Acyl-CoA N-acyltransferases (Nat)"/>
    <property type="match status" value="1"/>
</dbReference>
<dbReference type="Gene3D" id="3.40.630.30">
    <property type="match status" value="1"/>
</dbReference>
<organism evidence="2 3">
    <name type="scientific">Arenivirga flava</name>
    <dbReference type="NCBI Taxonomy" id="1930060"/>
    <lineage>
        <taxon>Bacteria</taxon>
        <taxon>Bacillati</taxon>
        <taxon>Actinomycetota</taxon>
        <taxon>Actinomycetes</taxon>
        <taxon>Micrococcales</taxon>
        <taxon>Microbacteriaceae</taxon>
        <taxon>Arenivirga</taxon>
    </lineage>
</organism>
<dbReference type="CDD" id="cd04301">
    <property type="entry name" value="NAT_SF"/>
    <property type="match status" value="1"/>
</dbReference>
<dbReference type="PROSITE" id="PS51186">
    <property type="entry name" value="GNAT"/>
    <property type="match status" value="1"/>
</dbReference>
<protein>
    <recommendedName>
        <fullName evidence="1">N-acetyltransferase domain-containing protein</fullName>
    </recommendedName>
</protein>
<feature type="domain" description="N-acetyltransferase" evidence="1">
    <location>
        <begin position="2"/>
        <end position="156"/>
    </location>
</feature>
<dbReference type="Pfam" id="PF00583">
    <property type="entry name" value="Acetyltransf_1"/>
    <property type="match status" value="1"/>
</dbReference>